<reference evidence="3" key="1">
    <citation type="journal article" date="2019" name="Int. J. Syst. Evol. Microbiol.">
        <title>The Global Catalogue of Microorganisms (GCM) 10K type strain sequencing project: providing services to taxonomists for standard genome sequencing and annotation.</title>
        <authorList>
            <consortium name="The Broad Institute Genomics Platform"/>
            <consortium name="The Broad Institute Genome Sequencing Center for Infectious Disease"/>
            <person name="Wu L."/>
            <person name="Ma J."/>
        </authorList>
    </citation>
    <scope>NUCLEOTIDE SEQUENCE [LARGE SCALE GENOMIC DNA]</scope>
    <source>
        <strain evidence="3">CCUG 63369</strain>
    </source>
</reference>
<evidence type="ECO:0000256" key="1">
    <source>
        <dbReference type="SAM" id="Phobius"/>
    </source>
</evidence>
<organism evidence="2 3">
    <name type="scientific">Streptomonospora algeriensis</name>
    <dbReference type="NCBI Taxonomy" id="995084"/>
    <lineage>
        <taxon>Bacteria</taxon>
        <taxon>Bacillati</taxon>
        <taxon>Actinomycetota</taxon>
        <taxon>Actinomycetes</taxon>
        <taxon>Streptosporangiales</taxon>
        <taxon>Nocardiopsidaceae</taxon>
        <taxon>Streptomonospora</taxon>
    </lineage>
</organism>
<proteinExistence type="predicted"/>
<gene>
    <name evidence="2" type="ORF">ACFQZU_10270</name>
</gene>
<evidence type="ECO:0000313" key="2">
    <source>
        <dbReference type="EMBL" id="MFD0801699.1"/>
    </source>
</evidence>
<feature type="transmembrane region" description="Helical" evidence="1">
    <location>
        <begin position="31"/>
        <end position="57"/>
    </location>
</feature>
<keyword evidence="1" id="KW-0812">Transmembrane</keyword>
<dbReference type="EMBL" id="JBHTHR010000276">
    <property type="protein sequence ID" value="MFD0801699.1"/>
    <property type="molecule type" value="Genomic_DNA"/>
</dbReference>
<protein>
    <submittedName>
        <fullName evidence="2">Uncharacterized protein</fullName>
    </submittedName>
</protein>
<accession>A0ABW3BF33</accession>
<comment type="caution">
    <text evidence="2">The sequence shown here is derived from an EMBL/GenBank/DDBJ whole genome shotgun (WGS) entry which is preliminary data.</text>
</comment>
<name>A0ABW3BF33_9ACTN</name>
<evidence type="ECO:0000313" key="3">
    <source>
        <dbReference type="Proteomes" id="UP001596956"/>
    </source>
</evidence>
<keyword evidence="3" id="KW-1185">Reference proteome</keyword>
<keyword evidence="1" id="KW-0472">Membrane</keyword>
<sequence length="84" mass="8188">MSTCPLPPARPRSPGAYSCTRLSVRAARTGIEVAVVVAGGLLGGTVGIGTLLFAVALGPPAQLALPLPSVGGPDPAAAEASGRR</sequence>
<keyword evidence="1" id="KW-1133">Transmembrane helix</keyword>
<dbReference type="Proteomes" id="UP001596956">
    <property type="component" value="Unassembled WGS sequence"/>
</dbReference>